<accession>A0A812NXV6</accession>
<proteinExistence type="predicted"/>
<dbReference type="AlphaFoldDB" id="A0A812NXV6"/>
<evidence type="ECO:0000256" key="2">
    <source>
        <dbReference type="SAM" id="Phobius"/>
    </source>
</evidence>
<reference evidence="4" key="1">
    <citation type="submission" date="2021-02" db="EMBL/GenBank/DDBJ databases">
        <authorList>
            <person name="Dougan E. K."/>
            <person name="Rhodes N."/>
            <person name="Thang M."/>
            <person name="Chan C."/>
        </authorList>
    </citation>
    <scope>NUCLEOTIDE SEQUENCE</scope>
</reference>
<keyword evidence="2" id="KW-1133">Transmembrane helix</keyword>
<protein>
    <submittedName>
        <fullName evidence="4">Uncharacterized protein</fullName>
    </submittedName>
</protein>
<keyword evidence="5" id="KW-1185">Reference proteome</keyword>
<keyword evidence="3" id="KW-0732">Signal</keyword>
<feature type="compositionally biased region" description="Acidic residues" evidence="1">
    <location>
        <begin position="203"/>
        <end position="226"/>
    </location>
</feature>
<dbReference type="OrthoDB" id="424101at2759"/>
<evidence type="ECO:0000256" key="3">
    <source>
        <dbReference type="SAM" id="SignalP"/>
    </source>
</evidence>
<feature type="transmembrane region" description="Helical" evidence="2">
    <location>
        <begin position="1171"/>
        <end position="1196"/>
    </location>
</feature>
<dbReference type="Proteomes" id="UP000604046">
    <property type="component" value="Unassembled WGS sequence"/>
</dbReference>
<feature type="signal peptide" evidence="3">
    <location>
        <begin position="1"/>
        <end position="21"/>
    </location>
</feature>
<feature type="chain" id="PRO_5032269596" evidence="3">
    <location>
        <begin position="22"/>
        <end position="1239"/>
    </location>
</feature>
<dbReference type="EMBL" id="CAJNDS010002126">
    <property type="protein sequence ID" value="CAE7341451.1"/>
    <property type="molecule type" value="Genomic_DNA"/>
</dbReference>
<organism evidence="4 5">
    <name type="scientific">Symbiodinium natans</name>
    <dbReference type="NCBI Taxonomy" id="878477"/>
    <lineage>
        <taxon>Eukaryota</taxon>
        <taxon>Sar</taxon>
        <taxon>Alveolata</taxon>
        <taxon>Dinophyceae</taxon>
        <taxon>Suessiales</taxon>
        <taxon>Symbiodiniaceae</taxon>
        <taxon>Symbiodinium</taxon>
    </lineage>
</organism>
<name>A0A812NXV6_9DINO</name>
<keyword evidence="2" id="KW-0472">Membrane</keyword>
<keyword evidence="2" id="KW-0812">Transmembrane</keyword>
<gene>
    <name evidence="4" type="ORF">SNAT2548_LOCUS17866</name>
</gene>
<feature type="region of interest" description="Disordered" evidence="1">
    <location>
        <begin position="197"/>
        <end position="234"/>
    </location>
</feature>
<evidence type="ECO:0000313" key="5">
    <source>
        <dbReference type="Proteomes" id="UP000604046"/>
    </source>
</evidence>
<comment type="caution">
    <text evidence="4">The sequence shown here is derived from an EMBL/GenBank/DDBJ whole genome shotgun (WGS) entry which is preliminary data.</text>
</comment>
<evidence type="ECO:0000313" key="4">
    <source>
        <dbReference type="EMBL" id="CAE7341451.1"/>
    </source>
</evidence>
<evidence type="ECO:0000256" key="1">
    <source>
        <dbReference type="SAM" id="MobiDB-lite"/>
    </source>
</evidence>
<sequence length="1239" mass="132043">MPAAPAWLLLALTLGLRVSTAARDANADMTTADADDLRRRAAASVRQHLSQQMAAVKVQAKKFRRHLGHHGPTRKGVAAIDPDEDAQAMLSACGSEDFGSGSEALSRVRRCATELQSYAQLSRRGLQGTLQAEEVFVAEYEKAAKFLAMLGDTSSLWDNVQKDQHAALSYLLSDANKADSTARGLKIFGALRPTTTQPRLPFELEDSEGEEDSEEDEAEDEEESEVEGSRMPVLKTTHPPRILLQVLLCAQLCPPTPAPPAPPDGAEDVATGSDRDCQCRLGIREHIVRILTAHAVTCNVTESACDGGNMWYAPGYVSPRSGCCHCQASCENVSDSCSYYDAVEQPQDENWGCYDASVHRCDCDESEVGCAAKGADHTWTSGCRSCASQGSCYDVTSHAVSCDVPETACASPSSWYAPGYVSPRSGCCHCRASCQATSENCTHYDEIDPPQQETERWGCYDMASHSCECDTTEAACAGTWTRSCSSCDAEDNVATSGAATRGAVVSLLVLLASFFLTEAGTGCYNVETHKCDCSTTESQCHAQQGAWTDGCRSCDAVTNEQHPECQKQYSWGCFDEASHACQCTVSERACDLADNKSWTHECWSCCHGSSWGCFVPGDGPESGCHCNIYEGACALDFPDATWSHQCFECEEDQERDNLEEQSSGNSDDAAVIAAVAVSATVLVAAAGVGVYCLISRILKPKPVNEPYNSPQIDKSDVVVGRAVPSAGTAGLSASAGMRQDEVTEGRILLQVLLCAQLCPPTPAPPATLDGAEDVATGRDRDGECRLGIRELVRTAHAVTCNVTESACDGGNMWYAPGYVSPRSGCCHCQASCENVSDSCSYYDAVEQPQDENWGCYDASVHRCDCAQSEVGCAAKGADHTWTSGCRSCASQGSCYDVTSHAVSCDVPETACASPSSWYAPGYVSPRSGCCHCMASCQATSENCTYYDEIDPPQQETERWGCYDMASHSCECDTTEAACAGTWTRSCSSCDAEDNVATSGAATRGAVVALLVLLASFFLTEAGTGCYNVETHKCDCSTTESQCHAQQGAWTDGCRSCDAVSNEQHPECQKQYSWGCFDEASHACQCTVSERACDLAANKSWTHECWSCCHGSSWGCFVPGGGPESGCHCNIYEGACALDFPDATWSHQCFECEEDQERDNLEGPSSGNSDDAAVIAAVAVSATALVAAAGVGVYCLISRMLKPKPVNEPYNSPQIDNSDVVVGRAVPSAGTAGTALKESA</sequence>